<evidence type="ECO:0000313" key="2">
    <source>
        <dbReference type="EMBL" id="EGG22652.1"/>
    </source>
</evidence>
<dbReference type="RefSeq" id="XP_004360503.1">
    <property type="nucleotide sequence ID" value="XM_004360446.1"/>
</dbReference>
<reference evidence="3" key="1">
    <citation type="journal article" date="2011" name="Genome Res.">
        <title>Phylogeny-wide analysis of social amoeba genomes highlights ancient origins for complex intercellular communication.</title>
        <authorList>
            <person name="Heidel A.J."/>
            <person name="Lawal H.M."/>
            <person name="Felder M."/>
            <person name="Schilde C."/>
            <person name="Helps N.R."/>
            <person name="Tunggal B."/>
            <person name="Rivero F."/>
            <person name="John U."/>
            <person name="Schleicher M."/>
            <person name="Eichinger L."/>
            <person name="Platzer M."/>
            <person name="Noegel A.A."/>
            <person name="Schaap P."/>
            <person name="Gloeckner G."/>
        </authorList>
    </citation>
    <scope>NUCLEOTIDE SEQUENCE [LARGE SCALE GENOMIC DNA]</scope>
    <source>
        <strain evidence="3">SH3</strain>
    </source>
</reference>
<protein>
    <submittedName>
        <fullName evidence="2">Uncharacterized protein</fullName>
    </submittedName>
</protein>
<dbReference type="Proteomes" id="UP000007797">
    <property type="component" value="Unassembled WGS sequence"/>
</dbReference>
<name>F4PQI9_CACFS</name>
<sequence>MDAISKMLKEQTLDQSDTTEMVSTIHLAEKQMTDDIKALEILLSEQIQPMIAKGEAVRCQLEDRGLLKPQSGLGHFSTICLNPVCQNLVCHQACCSYSYHVHAKWNKGDPIWKSALVVKKGTDEIKKDFDQLEKNLKDHLKMYTAKREEFRSLLGYWKGNGPVYMDHFIETKKREIQSMSDLINQSNDDKVTKTKRLESLQQELQTILSTQTNYYLDLTNHTIEKVTVGFSKLSSIDTCSLSYDTRIHLEFMRTTTTTTTIDLLTNIMHDCYTQNIAIDDDSDKEKDEGMDLNFYVLWFGTNWLNRKRVQSLEISYSTVN</sequence>
<feature type="coiled-coil region" evidence="1">
    <location>
        <begin position="122"/>
        <end position="203"/>
    </location>
</feature>
<dbReference type="KEGG" id="dfa:DFA_04782"/>
<dbReference type="EMBL" id="GL883009">
    <property type="protein sequence ID" value="EGG22652.1"/>
    <property type="molecule type" value="Genomic_DNA"/>
</dbReference>
<dbReference type="GeneID" id="14874459"/>
<organism evidence="2 3">
    <name type="scientific">Cavenderia fasciculata</name>
    <name type="common">Slime mold</name>
    <name type="synonym">Dictyostelium fasciculatum</name>
    <dbReference type="NCBI Taxonomy" id="261658"/>
    <lineage>
        <taxon>Eukaryota</taxon>
        <taxon>Amoebozoa</taxon>
        <taxon>Evosea</taxon>
        <taxon>Eumycetozoa</taxon>
        <taxon>Dictyostelia</taxon>
        <taxon>Acytosteliales</taxon>
        <taxon>Cavenderiaceae</taxon>
        <taxon>Cavenderia</taxon>
    </lineage>
</organism>
<dbReference type="AlphaFoldDB" id="F4PQI9"/>
<evidence type="ECO:0000313" key="3">
    <source>
        <dbReference type="Proteomes" id="UP000007797"/>
    </source>
</evidence>
<evidence type="ECO:0000256" key="1">
    <source>
        <dbReference type="SAM" id="Coils"/>
    </source>
</evidence>
<keyword evidence="1" id="KW-0175">Coiled coil</keyword>
<keyword evidence="3" id="KW-1185">Reference proteome</keyword>
<accession>F4PQI9</accession>
<proteinExistence type="predicted"/>
<gene>
    <name evidence="2" type="ORF">DFA_04782</name>
</gene>